<proteinExistence type="predicted"/>
<comment type="caution">
    <text evidence="1">The sequence shown here is derived from an EMBL/GenBank/DDBJ whole genome shotgun (WGS) entry which is preliminary data.</text>
</comment>
<name>A0AA87ZW83_FICCA</name>
<organism evidence="1 2">
    <name type="scientific">Ficus carica</name>
    <name type="common">Common fig</name>
    <dbReference type="NCBI Taxonomy" id="3494"/>
    <lineage>
        <taxon>Eukaryota</taxon>
        <taxon>Viridiplantae</taxon>
        <taxon>Streptophyta</taxon>
        <taxon>Embryophyta</taxon>
        <taxon>Tracheophyta</taxon>
        <taxon>Spermatophyta</taxon>
        <taxon>Magnoliopsida</taxon>
        <taxon>eudicotyledons</taxon>
        <taxon>Gunneridae</taxon>
        <taxon>Pentapetalae</taxon>
        <taxon>rosids</taxon>
        <taxon>fabids</taxon>
        <taxon>Rosales</taxon>
        <taxon>Moraceae</taxon>
        <taxon>Ficeae</taxon>
        <taxon>Ficus</taxon>
    </lineage>
</organism>
<dbReference type="Proteomes" id="UP001187192">
    <property type="component" value="Unassembled WGS sequence"/>
</dbReference>
<protein>
    <submittedName>
        <fullName evidence="1">Uncharacterized protein</fullName>
    </submittedName>
</protein>
<dbReference type="EMBL" id="BTGU01000002">
    <property type="protein sequence ID" value="GMN30261.1"/>
    <property type="molecule type" value="Genomic_DNA"/>
</dbReference>
<reference evidence="1" key="1">
    <citation type="submission" date="2023-07" db="EMBL/GenBank/DDBJ databases">
        <title>draft genome sequence of fig (Ficus carica).</title>
        <authorList>
            <person name="Takahashi T."/>
            <person name="Nishimura K."/>
        </authorList>
    </citation>
    <scope>NUCLEOTIDE SEQUENCE</scope>
</reference>
<accession>A0AA87ZW83</accession>
<keyword evidence="2" id="KW-1185">Reference proteome</keyword>
<evidence type="ECO:0000313" key="2">
    <source>
        <dbReference type="Proteomes" id="UP001187192"/>
    </source>
</evidence>
<evidence type="ECO:0000313" key="1">
    <source>
        <dbReference type="EMBL" id="GMN30261.1"/>
    </source>
</evidence>
<dbReference type="AlphaFoldDB" id="A0AA87ZW83"/>
<gene>
    <name evidence="1" type="ORF">TIFTF001_002743</name>
</gene>
<sequence length="89" mass="10296">MEKESRRHRRAVEHGLRQAKLLSVNPSPRTYRGRTHCRRAVNDGGNALCCVFTMSFVDDRREPPNWLFYPCRRFSLSVLGCTSECLAPK</sequence>